<evidence type="ECO:0000313" key="2">
    <source>
        <dbReference type="EMBL" id="RMB01813.1"/>
    </source>
</evidence>
<dbReference type="InParanoid" id="A0A3M0CFB7"/>
<dbReference type="Proteomes" id="UP000271227">
    <property type="component" value="Unassembled WGS sequence"/>
</dbReference>
<feature type="region of interest" description="Disordered" evidence="1">
    <location>
        <begin position="1"/>
        <end position="34"/>
    </location>
</feature>
<sequence length="239" mass="25201">MPPGGVPDHPGQTDTPLITGPYHPHGGHLISPPPVSVPGTRSALNRTYLNHRPVSPHGITLSACRLCPPAPGHPPPSTVCPSPIGRYRYSTIPHRPTEWGRLRPGRPPPSTACPSPIGPYRRLGGASSAHRLPPLSTARPSPIGPYRRTGWRLICPPPVPVSAPPTGRPLLPRLSPPASARLRAVGHHCCLWGPLPADGSLTACCAVSLSAACAARCEGPFCPGRVFARVASTRRTVIR</sequence>
<evidence type="ECO:0000256" key="1">
    <source>
        <dbReference type="SAM" id="MobiDB-lite"/>
    </source>
</evidence>
<dbReference type="EMBL" id="REFR01000015">
    <property type="protein sequence ID" value="RMB01813.1"/>
    <property type="molecule type" value="Genomic_DNA"/>
</dbReference>
<name>A0A3M0CFB7_9PROT</name>
<organism evidence="2 3">
    <name type="scientific">Eilatimonas milleporae</name>
    <dbReference type="NCBI Taxonomy" id="911205"/>
    <lineage>
        <taxon>Bacteria</taxon>
        <taxon>Pseudomonadati</taxon>
        <taxon>Pseudomonadota</taxon>
        <taxon>Alphaproteobacteria</taxon>
        <taxon>Kordiimonadales</taxon>
        <taxon>Kordiimonadaceae</taxon>
        <taxon>Eilatimonas</taxon>
    </lineage>
</organism>
<evidence type="ECO:0000313" key="3">
    <source>
        <dbReference type="Proteomes" id="UP000271227"/>
    </source>
</evidence>
<protein>
    <submittedName>
        <fullName evidence="2">Uncharacterized protein</fullName>
    </submittedName>
</protein>
<gene>
    <name evidence="2" type="ORF">BXY39_3320</name>
</gene>
<proteinExistence type="predicted"/>
<accession>A0A3M0CFB7</accession>
<reference evidence="2 3" key="1">
    <citation type="submission" date="2018-10" db="EMBL/GenBank/DDBJ databases">
        <title>Genomic Encyclopedia of Archaeal and Bacterial Type Strains, Phase II (KMG-II): from individual species to whole genera.</title>
        <authorList>
            <person name="Goeker M."/>
        </authorList>
    </citation>
    <scope>NUCLEOTIDE SEQUENCE [LARGE SCALE GENOMIC DNA]</scope>
    <source>
        <strain evidence="2 3">DSM 25217</strain>
    </source>
</reference>
<keyword evidence="3" id="KW-1185">Reference proteome</keyword>
<dbReference type="AlphaFoldDB" id="A0A3M0CFB7"/>
<comment type="caution">
    <text evidence="2">The sequence shown here is derived from an EMBL/GenBank/DDBJ whole genome shotgun (WGS) entry which is preliminary data.</text>
</comment>